<accession>A0ABU7C5P3</accession>
<feature type="non-terminal residue" evidence="1">
    <location>
        <position position="1"/>
    </location>
</feature>
<proteinExistence type="predicted"/>
<reference evidence="1 2" key="1">
    <citation type="submission" date="2021-07" db="EMBL/GenBank/DDBJ databases">
        <authorList>
            <person name="Palmer J.M."/>
        </authorList>
    </citation>
    <scope>NUCLEOTIDE SEQUENCE [LARGE SCALE GENOMIC DNA]</scope>
    <source>
        <strain evidence="1 2">AT_MEX2019</strain>
        <tissue evidence="1">Muscle</tissue>
    </source>
</reference>
<gene>
    <name evidence="1" type="ORF">ATANTOWER_003992</name>
</gene>
<name>A0ABU7C5P3_9TELE</name>
<evidence type="ECO:0000313" key="2">
    <source>
        <dbReference type="Proteomes" id="UP001345963"/>
    </source>
</evidence>
<protein>
    <recommendedName>
        <fullName evidence="3">Ribosomal protein L5</fullName>
    </recommendedName>
</protein>
<keyword evidence="2" id="KW-1185">Reference proteome</keyword>
<dbReference type="EMBL" id="JAHUTI010080106">
    <property type="protein sequence ID" value="MED6258183.1"/>
    <property type="molecule type" value="Genomic_DNA"/>
</dbReference>
<evidence type="ECO:0008006" key="3">
    <source>
        <dbReference type="Google" id="ProtNLM"/>
    </source>
</evidence>
<organism evidence="1 2">
    <name type="scientific">Ataeniobius toweri</name>
    <dbReference type="NCBI Taxonomy" id="208326"/>
    <lineage>
        <taxon>Eukaryota</taxon>
        <taxon>Metazoa</taxon>
        <taxon>Chordata</taxon>
        <taxon>Craniata</taxon>
        <taxon>Vertebrata</taxon>
        <taxon>Euteleostomi</taxon>
        <taxon>Actinopterygii</taxon>
        <taxon>Neopterygii</taxon>
        <taxon>Teleostei</taxon>
        <taxon>Neoteleostei</taxon>
        <taxon>Acanthomorphata</taxon>
        <taxon>Ovalentaria</taxon>
        <taxon>Atherinomorphae</taxon>
        <taxon>Cyprinodontiformes</taxon>
        <taxon>Goodeidae</taxon>
        <taxon>Ataeniobius</taxon>
    </lineage>
</organism>
<dbReference type="Proteomes" id="UP001345963">
    <property type="component" value="Unassembled WGS sequence"/>
</dbReference>
<comment type="caution">
    <text evidence="1">The sequence shown here is derived from an EMBL/GenBank/DDBJ whole genome shotgun (WGS) entry which is preliminary data.</text>
</comment>
<sequence>RFSQTKSHKVFHSNQNIQSKTLKWNNTKVATLGQLRLECLSKQIGFKELFEHIYRVQRAQLEIKFIPESRSSSFQRTVTSCFKNFRGTINRFCPFDLRLRVEL</sequence>
<evidence type="ECO:0000313" key="1">
    <source>
        <dbReference type="EMBL" id="MED6258183.1"/>
    </source>
</evidence>